<dbReference type="PANTHER" id="PTHR33736">
    <property type="entry name" value="F-BOX PROTEIN-RELATED"/>
    <property type="match status" value="1"/>
</dbReference>
<gene>
    <name evidence="2" type="ORF">PAHAL_7G141300</name>
</gene>
<protein>
    <recommendedName>
        <fullName evidence="3">F-box domain-containing protein</fullName>
    </recommendedName>
</protein>
<feature type="transmembrane region" description="Helical" evidence="1">
    <location>
        <begin position="320"/>
        <end position="342"/>
    </location>
</feature>
<name>A0A2T8IC88_9POAL</name>
<dbReference type="InterPro" id="IPR036047">
    <property type="entry name" value="F-box-like_dom_sf"/>
</dbReference>
<proteinExistence type="predicted"/>
<dbReference type="SUPFAM" id="SSF81383">
    <property type="entry name" value="F-box domain"/>
    <property type="match status" value="1"/>
</dbReference>
<dbReference type="Proteomes" id="UP000243499">
    <property type="component" value="Chromosome 7"/>
</dbReference>
<organism evidence="2">
    <name type="scientific">Panicum hallii</name>
    <dbReference type="NCBI Taxonomy" id="206008"/>
    <lineage>
        <taxon>Eukaryota</taxon>
        <taxon>Viridiplantae</taxon>
        <taxon>Streptophyta</taxon>
        <taxon>Embryophyta</taxon>
        <taxon>Tracheophyta</taxon>
        <taxon>Spermatophyta</taxon>
        <taxon>Magnoliopsida</taxon>
        <taxon>Liliopsida</taxon>
        <taxon>Poales</taxon>
        <taxon>Poaceae</taxon>
        <taxon>PACMAD clade</taxon>
        <taxon>Panicoideae</taxon>
        <taxon>Panicodae</taxon>
        <taxon>Paniceae</taxon>
        <taxon>Panicinae</taxon>
        <taxon>Panicum</taxon>
        <taxon>Panicum sect. Panicum</taxon>
    </lineage>
</organism>
<accession>A0A2T8IC88</accession>
<dbReference type="Gramene" id="PVH35285">
    <property type="protein sequence ID" value="PVH35285"/>
    <property type="gene ID" value="PAHAL_7G141300"/>
</dbReference>
<dbReference type="InterPro" id="IPR045283">
    <property type="entry name" value="AT3G44326-like"/>
</dbReference>
<keyword evidence="1" id="KW-1133">Transmembrane helix</keyword>
<evidence type="ECO:0008006" key="3">
    <source>
        <dbReference type="Google" id="ProtNLM"/>
    </source>
</evidence>
<evidence type="ECO:0000313" key="2">
    <source>
        <dbReference type="EMBL" id="PVH35285.1"/>
    </source>
</evidence>
<sequence length="343" mass="36174">MQARAAKASRLISIGQSFTSLAPSRRGNRVATRRWGGMATTTIEDLLHADVLGCALRRLDGRSLAAASCATAGLRALAADPETWRALCLAEWPSLALPGARRLLAAIPPRRLFADAFPFPSAVGASGGDGELGLPRELVSAVDVYCGGAPLLSRVVETPASSPWFLGSPFRVEAVERKRPPATEAAAGAAPAELELSWVVADPARGRAVNVSSRRPVSVDRHWYTGETLVRFAVALGGCKFEAIVACAEGSGHVTEVALAVEDADGAAVSGEGTLRLLAAAMEAPRRGGEWEPEEAKRRYLEFVRRKKGRKESKARREALVDLCCSAASAAVVLTCLAAVALR</sequence>
<keyword evidence="1" id="KW-0472">Membrane</keyword>
<keyword evidence="1" id="KW-0812">Transmembrane</keyword>
<dbReference type="EMBL" id="CM008052">
    <property type="protein sequence ID" value="PVH35285.1"/>
    <property type="molecule type" value="Genomic_DNA"/>
</dbReference>
<reference evidence="2" key="1">
    <citation type="submission" date="2018-04" db="EMBL/GenBank/DDBJ databases">
        <title>WGS assembly of Panicum hallii.</title>
        <authorList>
            <person name="Lovell J."/>
            <person name="Jenkins J."/>
            <person name="Lowry D."/>
            <person name="Mamidi S."/>
            <person name="Sreedasyam A."/>
            <person name="Weng X."/>
            <person name="Barry K."/>
            <person name="Bonette J."/>
            <person name="Campitelli B."/>
            <person name="Daum C."/>
            <person name="Gordon S."/>
            <person name="Gould B."/>
            <person name="Lipzen A."/>
            <person name="Macqueen A."/>
            <person name="Palacio-Mejia J."/>
            <person name="Plott C."/>
            <person name="Shakirov E."/>
            <person name="Shu S."/>
            <person name="Yoshinaga Y."/>
            <person name="Zane M."/>
            <person name="Rokhsar D."/>
            <person name="Grimwood J."/>
            <person name="Schmutz J."/>
            <person name="Juenger T."/>
        </authorList>
    </citation>
    <scope>NUCLEOTIDE SEQUENCE [LARGE SCALE GENOMIC DNA]</scope>
    <source>
        <strain evidence="2">FIL2</strain>
    </source>
</reference>
<dbReference type="PANTHER" id="PTHR33736:SF4">
    <property type="entry name" value="F-BOX PROTEIN-RELATED"/>
    <property type="match status" value="1"/>
</dbReference>
<dbReference type="AlphaFoldDB" id="A0A2T8IC88"/>
<evidence type="ECO:0000256" key="1">
    <source>
        <dbReference type="SAM" id="Phobius"/>
    </source>
</evidence>